<gene>
    <name evidence="2" type="ORF">EZS28_036270</name>
</gene>
<feature type="compositionally biased region" description="Low complexity" evidence="1">
    <location>
        <begin position="498"/>
        <end position="517"/>
    </location>
</feature>
<reference evidence="2 3" key="1">
    <citation type="submission" date="2019-03" db="EMBL/GenBank/DDBJ databases">
        <title>Single cell metagenomics reveals metabolic interactions within the superorganism composed of flagellate Streblomastix strix and complex community of Bacteroidetes bacteria on its surface.</title>
        <authorList>
            <person name="Treitli S.C."/>
            <person name="Kolisko M."/>
            <person name="Husnik F."/>
            <person name="Keeling P."/>
            <person name="Hampl V."/>
        </authorList>
    </citation>
    <scope>NUCLEOTIDE SEQUENCE [LARGE SCALE GENOMIC DNA]</scope>
    <source>
        <strain evidence="2">ST1C</strain>
    </source>
</reference>
<sequence length="547" mass="62298">GNGEGQIDEQEVILRRTGGETISIADWRKFWKELDTDLKLDAVRLQSPVSDLEEQGKEKDQKMISDRKVGDKEEEDEITEEVVPEEIEAVITEIIEQLTHIIIVITTICLISLYGHQLNQFRRFHRIKLFQNIFKDKLVVQIPNLRVLLTHGNQIKLLLPNNNQNNLLFLKVLQPSISTSQSSETTSSNIIPIPIPSMHQIQQEQHHLLHTPVATSPPPINPSKIDLSPVVDTRPNDIIQPMNNMLAPQLPDPTNSWSNITTQPIEQGQKRISDTYVTKSTEQSSEIFNGWNAYEFGSQKQRFLLKISKSTLMTLINIEYKETRITIATMMHLEKLIQYSQKVRGHRGKGKKGRGRGKAQFQAQSLLTNHQPIKESTQSQLKVPEQRRERTGTANGTINPSAYSSRIKQITGWSDFNFGSTLLLQQPHLNWRQHRDMQGEKLQVFFAAQCANVQHLNDGNEINIPQHSRLAAQRADGLGFQPLICPEQEQSEVEPEQDLSQLDLNNLPDNPENECLPGLIQETRRSEANKGSIQPRPKSSRKKKKGR</sequence>
<feature type="compositionally biased region" description="Basic and acidic residues" evidence="1">
    <location>
        <begin position="54"/>
        <end position="71"/>
    </location>
</feature>
<evidence type="ECO:0000313" key="3">
    <source>
        <dbReference type="Proteomes" id="UP000324800"/>
    </source>
</evidence>
<feature type="non-terminal residue" evidence="2">
    <location>
        <position position="1"/>
    </location>
</feature>
<evidence type="ECO:0000256" key="1">
    <source>
        <dbReference type="SAM" id="MobiDB-lite"/>
    </source>
</evidence>
<protein>
    <submittedName>
        <fullName evidence="2">Uncharacterized protein</fullName>
    </submittedName>
</protein>
<dbReference type="AlphaFoldDB" id="A0A5J4UDD7"/>
<dbReference type="Proteomes" id="UP000324800">
    <property type="component" value="Unassembled WGS sequence"/>
</dbReference>
<feature type="region of interest" description="Disordered" evidence="1">
    <location>
        <begin position="51"/>
        <end position="78"/>
    </location>
</feature>
<feature type="region of interest" description="Disordered" evidence="1">
    <location>
        <begin position="372"/>
        <end position="400"/>
    </location>
</feature>
<feature type="region of interest" description="Disordered" evidence="1">
    <location>
        <begin position="489"/>
        <end position="547"/>
    </location>
</feature>
<name>A0A5J4UDD7_9EUKA</name>
<dbReference type="EMBL" id="SNRW01017584">
    <property type="protein sequence ID" value="KAA6368203.1"/>
    <property type="molecule type" value="Genomic_DNA"/>
</dbReference>
<accession>A0A5J4UDD7</accession>
<proteinExistence type="predicted"/>
<feature type="compositionally biased region" description="Basic residues" evidence="1">
    <location>
        <begin position="538"/>
        <end position="547"/>
    </location>
</feature>
<evidence type="ECO:0000313" key="2">
    <source>
        <dbReference type="EMBL" id="KAA6368203.1"/>
    </source>
</evidence>
<organism evidence="2 3">
    <name type="scientific">Streblomastix strix</name>
    <dbReference type="NCBI Taxonomy" id="222440"/>
    <lineage>
        <taxon>Eukaryota</taxon>
        <taxon>Metamonada</taxon>
        <taxon>Preaxostyla</taxon>
        <taxon>Oxymonadida</taxon>
        <taxon>Streblomastigidae</taxon>
        <taxon>Streblomastix</taxon>
    </lineage>
</organism>
<comment type="caution">
    <text evidence="2">The sequence shown here is derived from an EMBL/GenBank/DDBJ whole genome shotgun (WGS) entry which is preliminary data.</text>
</comment>
<feature type="compositionally biased region" description="Polar residues" evidence="1">
    <location>
        <begin position="372"/>
        <end position="381"/>
    </location>
</feature>